<keyword evidence="2" id="KW-0472">Membrane</keyword>
<accession>A0A841SW99</accession>
<gene>
    <name evidence="3" type="ORF">H7B67_12315</name>
</gene>
<keyword evidence="4" id="KW-1185">Reference proteome</keyword>
<feature type="transmembrane region" description="Helical" evidence="2">
    <location>
        <begin position="6"/>
        <end position="25"/>
    </location>
</feature>
<keyword evidence="2" id="KW-1133">Transmembrane helix</keyword>
<dbReference type="Proteomes" id="UP000535838">
    <property type="component" value="Unassembled WGS sequence"/>
</dbReference>
<comment type="caution">
    <text evidence="3">The sequence shown here is derived from an EMBL/GenBank/DDBJ whole genome shotgun (WGS) entry which is preliminary data.</text>
</comment>
<keyword evidence="2" id="KW-0812">Transmembrane</keyword>
<sequence>MGIVLGIIAFVLSILLLEYIIRTAINSSRMAKKLDEVVWELQQLRKELKARDERDHPEKPDTGRVIDAEV</sequence>
<name>A0A841SW99_9BACL</name>
<evidence type="ECO:0000256" key="2">
    <source>
        <dbReference type="SAM" id="Phobius"/>
    </source>
</evidence>
<dbReference type="EMBL" id="JACJVQ010000008">
    <property type="protein sequence ID" value="MBB6634896.1"/>
    <property type="molecule type" value="Genomic_DNA"/>
</dbReference>
<evidence type="ECO:0000256" key="1">
    <source>
        <dbReference type="SAM" id="MobiDB-lite"/>
    </source>
</evidence>
<proteinExistence type="predicted"/>
<evidence type="ECO:0000313" key="4">
    <source>
        <dbReference type="Proteomes" id="UP000535838"/>
    </source>
</evidence>
<organism evidence="3 4">
    <name type="scientific">Cohnella thailandensis</name>
    <dbReference type="NCBI Taxonomy" id="557557"/>
    <lineage>
        <taxon>Bacteria</taxon>
        <taxon>Bacillati</taxon>
        <taxon>Bacillota</taxon>
        <taxon>Bacilli</taxon>
        <taxon>Bacillales</taxon>
        <taxon>Paenibacillaceae</taxon>
        <taxon>Cohnella</taxon>
    </lineage>
</organism>
<reference evidence="3 4" key="1">
    <citation type="submission" date="2020-08" db="EMBL/GenBank/DDBJ databases">
        <title>Cohnella phylogeny.</title>
        <authorList>
            <person name="Dunlap C."/>
        </authorList>
    </citation>
    <scope>NUCLEOTIDE SEQUENCE [LARGE SCALE GENOMIC DNA]</scope>
    <source>
        <strain evidence="3 4">DSM 25241</strain>
    </source>
</reference>
<dbReference type="RefSeq" id="WP_185120123.1">
    <property type="nucleotide sequence ID" value="NZ_JACJVQ010000008.1"/>
</dbReference>
<protein>
    <submittedName>
        <fullName evidence="3">Uncharacterized protein</fullName>
    </submittedName>
</protein>
<dbReference type="AlphaFoldDB" id="A0A841SW99"/>
<evidence type="ECO:0000313" key="3">
    <source>
        <dbReference type="EMBL" id="MBB6634896.1"/>
    </source>
</evidence>
<feature type="region of interest" description="Disordered" evidence="1">
    <location>
        <begin position="50"/>
        <end position="70"/>
    </location>
</feature>